<evidence type="ECO:0000256" key="13">
    <source>
        <dbReference type="ARBA" id="ARBA00082988"/>
    </source>
</evidence>
<dbReference type="AlphaFoldDB" id="A0AAV7N4E6"/>
<dbReference type="FunFam" id="3.10.300.10:FF:000001">
    <property type="entry name" value="Putative 3-methyladenine DNA glycosylase"/>
    <property type="match status" value="1"/>
</dbReference>
<proteinExistence type="inferred from homology"/>
<gene>
    <name evidence="14" type="ORF">NDU88_006758</name>
</gene>
<keyword evidence="5" id="KW-0227">DNA damage</keyword>
<evidence type="ECO:0000313" key="14">
    <source>
        <dbReference type="EMBL" id="KAJ1109397.1"/>
    </source>
</evidence>
<evidence type="ECO:0000256" key="8">
    <source>
        <dbReference type="ARBA" id="ARBA00033426"/>
    </source>
</evidence>
<dbReference type="Gene3D" id="3.10.300.10">
    <property type="entry name" value="Methylpurine-DNA glycosylase (MPG)"/>
    <property type="match status" value="1"/>
</dbReference>
<organism evidence="14 15">
    <name type="scientific">Pleurodeles waltl</name>
    <name type="common">Iberian ribbed newt</name>
    <dbReference type="NCBI Taxonomy" id="8319"/>
    <lineage>
        <taxon>Eukaryota</taxon>
        <taxon>Metazoa</taxon>
        <taxon>Chordata</taxon>
        <taxon>Craniata</taxon>
        <taxon>Vertebrata</taxon>
        <taxon>Euteleostomi</taxon>
        <taxon>Amphibia</taxon>
        <taxon>Batrachia</taxon>
        <taxon>Caudata</taxon>
        <taxon>Salamandroidea</taxon>
        <taxon>Salamandridae</taxon>
        <taxon>Pleurodelinae</taxon>
        <taxon>Pleurodeles</taxon>
    </lineage>
</organism>
<comment type="similarity">
    <text evidence="3">Belongs to the DNA glycosylase MPG family.</text>
</comment>
<comment type="catalytic activity">
    <reaction evidence="1">
        <text>Hydrolysis of alkylated DNA, releasing 3-methyladenine, 3-methylguanine, 7-methylguanine and 7-methyladenine.</text>
        <dbReference type="EC" id="3.2.2.21"/>
    </reaction>
</comment>
<evidence type="ECO:0000256" key="12">
    <source>
        <dbReference type="ARBA" id="ARBA00078171"/>
    </source>
</evidence>
<evidence type="ECO:0000256" key="5">
    <source>
        <dbReference type="ARBA" id="ARBA00022763"/>
    </source>
</evidence>
<dbReference type="InterPro" id="IPR011034">
    <property type="entry name" value="Formyl_transferase-like_C_sf"/>
</dbReference>
<keyword evidence="15" id="KW-1185">Reference proteome</keyword>
<keyword evidence="7" id="KW-0234">DNA repair</keyword>
<evidence type="ECO:0000256" key="11">
    <source>
        <dbReference type="ARBA" id="ARBA00076879"/>
    </source>
</evidence>
<comment type="caution">
    <text evidence="14">The sequence shown here is derived from an EMBL/GenBank/DDBJ whole genome shotgun (WGS) entry which is preliminary data.</text>
</comment>
<name>A0AAV7N4E6_PLEWA</name>
<reference evidence="14" key="1">
    <citation type="journal article" date="2022" name="bioRxiv">
        <title>Sequencing and chromosome-scale assembly of the giantPleurodeles waltlgenome.</title>
        <authorList>
            <person name="Brown T."/>
            <person name="Elewa A."/>
            <person name="Iarovenko S."/>
            <person name="Subramanian E."/>
            <person name="Araus A.J."/>
            <person name="Petzold A."/>
            <person name="Susuki M."/>
            <person name="Suzuki K.-i.T."/>
            <person name="Hayashi T."/>
            <person name="Toyoda A."/>
            <person name="Oliveira C."/>
            <person name="Osipova E."/>
            <person name="Leigh N.D."/>
            <person name="Simon A."/>
            <person name="Yun M.H."/>
        </authorList>
    </citation>
    <scope>NUCLEOTIDE SEQUENCE</scope>
    <source>
        <strain evidence="14">20211129_DDA</strain>
        <tissue evidence="14">Liver</tissue>
    </source>
</reference>
<dbReference type="GO" id="GO:0003905">
    <property type="term" value="F:alkylbase DNA N-glycosylase activity"/>
    <property type="evidence" value="ECO:0007669"/>
    <property type="project" value="UniProtKB-EC"/>
</dbReference>
<dbReference type="PANTHER" id="PTHR10429">
    <property type="entry name" value="DNA-3-METHYLADENINE GLYCOSYLASE"/>
    <property type="match status" value="1"/>
</dbReference>
<evidence type="ECO:0000256" key="7">
    <source>
        <dbReference type="ARBA" id="ARBA00023204"/>
    </source>
</evidence>
<dbReference type="SUPFAM" id="SSF50486">
    <property type="entry name" value="FMT C-terminal domain-like"/>
    <property type="match status" value="1"/>
</dbReference>
<evidence type="ECO:0000256" key="6">
    <source>
        <dbReference type="ARBA" id="ARBA00022801"/>
    </source>
</evidence>
<dbReference type="EMBL" id="JANPWB010000013">
    <property type="protein sequence ID" value="KAJ1109397.1"/>
    <property type="molecule type" value="Genomic_DNA"/>
</dbReference>
<evidence type="ECO:0000256" key="9">
    <source>
        <dbReference type="ARBA" id="ARBA00066187"/>
    </source>
</evidence>
<dbReference type="Proteomes" id="UP001066276">
    <property type="component" value="Chromosome 9"/>
</dbReference>
<accession>A0AAV7N4E6</accession>
<dbReference type="CDD" id="cd00540">
    <property type="entry name" value="AAG"/>
    <property type="match status" value="1"/>
</dbReference>
<sequence>MAAPLSACQKLSARRGRSTVHLQSVPVVFTEAGGKSDLRPSNTLCSSTQNGDTVCLPVPRPVIKPSRFGPEFFDRSCINLARALLGQVLTRRLPGGDELRGRIVETEAYLGGDDKASHSASGRRTARNVAMFMAPGTMYVYQIYGVYYCLNVSSRGDGAAVLLRALEPLQGLDSMRESRGARRKQKTCKPLRDWELCNGPSKICQALAIDKSFDRRDLTSDPDAWVEPDQDPQASIVCASRIGIGSSAGEWATKPLRFYLRGNRSVSVRNKSAEQKSR</sequence>
<comment type="function">
    <text evidence="2">Hydrolysis of the deoxyribose N-glycosidic bond to excise 3-methyladenine, and 7-methylguanine from the damaged DNA polymer formed by alkylation lesions.</text>
</comment>
<dbReference type="GO" id="GO:0003677">
    <property type="term" value="F:DNA binding"/>
    <property type="evidence" value="ECO:0007669"/>
    <property type="project" value="InterPro"/>
</dbReference>
<protein>
    <recommendedName>
        <fullName evidence="10">DNA-3-methyladenine glycosylase</fullName>
        <ecNumber evidence="4">3.2.2.21</ecNumber>
    </recommendedName>
    <alternativeName>
        <fullName evidence="11">3-alkyladenine DNA glycosylase</fullName>
    </alternativeName>
    <alternativeName>
        <fullName evidence="8">3-methyladenine DNA glycosidase</fullName>
    </alternativeName>
    <alternativeName>
        <fullName evidence="13">ADPG</fullName>
    </alternativeName>
    <alternativeName>
        <fullName evidence="12">N-methylpurine-DNA glycosylase</fullName>
    </alternativeName>
</protein>
<dbReference type="PANTHER" id="PTHR10429:SF0">
    <property type="entry name" value="DNA-3-METHYLADENINE GLYCOSYLASE"/>
    <property type="match status" value="1"/>
</dbReference>
<keyword evidence="6" id="KW-0378">Hydrolase</keyword>
<dbReference type="InterPro" id="IPR003180">
    <property type="entry name" value="MPG"/>
</dbReference>
<evidence type="ECO:0000256" key="1">
    <source>
        <dbReference type="ARBA" id="ARBA00000086"/>
    </source>
</evidence>
<evidence type="ECO:0000256" key="10">
    <source>
        <dbReference type="ARBA" id="ARBA00068926"/>
    </source>
</evidence>
<evidence type="ECO:0000256" key="4">
    <source>
        <dbReference type="ARBA" id="ARBA00012000"/>
    </source>
</evidence>
<dbReference type="Pfam" id="PF02245">
    <property type="entry name" value="Pur_DNA_glyco"/>
    <property type="match status" value="1"/>
</dbReference>
<evidence type="ECO:0000256" key="2">
    <source>
        <dbReference type="ARBA" id="ARBA00002421"/>
    </source>
</evidence>
<comment type="subunit">
    <text evidence="9">Binds MBD1. Binds SSBP1.</text>
</comment>
<dbReference type="NCBIfam" id="TIGR00567">
    <property type="entry name" value="3mg"/>
    <property type="match status" value="1"/>
</dbReference>
<dbReference type="HAMAP" id="MF_00527">
    <property type="entry name" value="3MGH"/>
    <property type="match status" value="1"/>
</dbReference>
<evidence type="ECO:0000313" key="15">
    <source>
        <dbReference type="Proteomes" id="UP001066276"/>
    </source>
</evidence>
<dbReference type="GO" id="GO:0006284">
    <property type="term" value="P:base-excision repair"/>
    <property type="evidence" value="ECO:0007669"/>
    <property type="project" value="InterPro"/>
</dbReference>
<dbReference type="EC" id="3.2.2.21" evidence="4"/>
<evidence type="ECO:0000256" key="3">
    <source>
        <dbReference type="ARBA" id="ARBA00009232"/>
    </source>
</evidence>
<dbReference type="InterPro" id="IPR036995">
    <property type="entry name" value="MPG_sf"/>
</dbReference>